<keyword evidence="1" id="KW-0472">Membrane</keyword>
<dbReference type="EMBL" id="LCFD01000002">
    <property type="protein sequence ID" value="KKS87297.1"/>
    <property type="molecule type" value="Genomic_DNA"/>
</dbReference>
<keyword evidence="1" id="KW-1133">Transmembrane helix</keyword>
<sequence length="129" mass="14539">MKNPQVLIAFWLVNSIIFYFAPFVFVGLVITGNARLAPFLASLISGFLLTVADTLTMPVFDALKIKLKDEWQWALVFLFVNVLGVWVLARYADLTGVGVANAWVAVMLGFILNLVQWLVWKLTAHNQKR</sequence>
<dbReference type="AlphaFoldDB" id="A0A0G1CP82"/>
<reference evidence="2 3" key="1">
    <citation type="journal article" date="2015" name="Nature">
        <title>rRNA introns, odd ribosomes, and small enigmatic genomes across a large radiation of phyla.</title>
        <authorList>
            <person name="Brown C.T."/>
            <person name="Hug L.A."/>
            <person name="Thomas B.C."/>
            <person name="Sharon I."/>
            <person name="Castelle C.J."/>
            <person name="Singh A."/>
            <person name="Wilkins M.J."/>
            <person name="Williams K.H."/>
            <person name="Banfield J.F."/>
        </authorList>
    </citation>
    <scope>NUCLEOTIDE SEQUENCE [LARGE SCALE GENOMIC DNA]</scope>
</reference>
<organism evidence="2 3">
    <name type="scientific">Candidatus Gottesmanbacteria bacterium GW2011_GWB1_43_11</name>
    <dbReference type="NCBI Taxonomy" id="1618446"/>
    <lineage>
        <taxon>Bacteria</taxon>
        <taxon>Candidatus Gottesmaniibacteriota</taxon>
    </lineage>
</organism>
<name>A0A0G1CP82_9BACT</name>
<proteinExistence type="predicted"/>
<feature type="transmembrane region" description="Helical" evidence="1">
    <location>
        <begin position="7"/>
        <end position="30"/>
    </location>
</feature>
<protein>
    <submittedName>
        <fullName evidence="2">Uncharacterized protein</fullName>
    </submittedName>
</protein>
<dbReference type="Proteomes" id="UP000034050">
    <property type="component" value="Unassembled WGS sequence"/>
</dbReference>
<evidence type="ECO:0000313" key="3">
    <source>
        <dbReference type="Proteomes" id="UP000034050"/>
    </source>
</evidence>
<feature type="transmembrane region" description="Helical" evidence="1">
    <location>
        <begin position="101"/>
        <end position="120"/>
    </location>
</feature>
<evidence type="ECO:0000313" key="2">
    <source>
        <dbReference type="EMBL" id="KKS87297.1"/>
    </source>
</evidence>
<evidence type="ECO:0000256" key="1">
    <source>
        <dbReference type="SAM" id="Phobius"/>
    </source>
</evidence>
<keyword evidence="1" id="KW-0812">Transmembrane</keyword>
<gene>
    <name evidence="2" type="ORF">UV61_C0002G0018</name>
</gene>
<feature type="transmembrane region" description="Helical" evidence="1">
    <location>
        <begin position="36"/>
        <end position="59"/>
    </location>
</feature>
<accession>A0A0G1CP82</accession>
<feature type="transmembrane region" description="Helical" evidence="1">
    <location>
        <begin position="71"/>
        <end position="89"/>
    </location>
</feature>
<comment type="caution">
    <text evidence="2">The sequence shown here is derived from an EMBL/GenBank/DDBJ whole genome shotgun (WGS) entry which is preliminary data.</text>
</comment>